<dbReference type="Pfam" id="PF09360">
    <property type="entry name" value="zf-CDGSH"/>
    <property type="match status" value="1"/>
</dbReference>
<organism evidence="6 7">
    <name type="scientific">Owenia fusiformis</name>
    <name type="common">Polychaete worm</name>
    <dbReference type="NCBI Taxonomy" id="6347"/>
    <lineage>
        <taxon>Eukaryota</taxon>
        <taxon>Metazoa</taxon>
        <taxon>Spiralia</taxon>
        <taxon>Lophotrochozoa</taxon>
        <taxon>Annelida</taxon>
        <taxon>Polychaeta</taxon>
        <taxon>Sedentaria</taxon>
        <taxon>Canalipalpata</taxon>
        <taxon>Sabellida</taxon>
        <taxon>Oweniida</taxon>
        <taxon>Oweniidae</taxon>
        <taxon>Owenia</taxon>
    </lineage>
</organism>
<keyword evidence="7" id="KW-1185">Reference proteome</keyword>
<dbReference type="GO" id="GO:0046872">
    <property type="term" value="F:metal ion binding"/>
    <property type="evidence" value="ECO:0007669"/>
    <property type="project" value="UniProtKB-KW"/>
</dbReference>
<comment type="cofactor">
    <cofactor evidence="5">
        <name>[2Fe-2S] cluster</name>
        <dbReference type="ChEBI" id="CHEBI:190135"/>
    </cofactor>
</comment>
<sequence length="132" mass="15012">MAKCNDEDGKEDKPCELYPAVAMYGPNNVFDLKKGEVKLWCRCGLSKKQPWCDGSHVGTGIKPMKWTVDKQQRLYQLCACKYTKSPPYCDATHTNLPCDVIERQEICSNKGKHELKDFTKKLCTGCGWVPDF</sequence>
<keyword evidence="1" id="KW-0001">2Fe-2S</keyword>
<gene>
    <name evidence="6" type="ORF">OFUS_LOCUS11749</name>
</gene>
<dbReference type="PANTHER" id="PTHR46491:SF3">
    <property type="entry name" value="CDGSH IRON-SULFUR DOMAIN-CONTAINING PROTEIN 3, MITOCHONDRIAL"/>
    <property type="match status" value="1"/>
</dbReference>
<dbReference type="Proteomes" id="UP000749559">
    <property type="component" value="Unassembled WGS sequence"/>
</dbReference>
<evidence type="ECO:0000256" key="5">
    <source>
        <dbReference type="ARBA" id="ARBA00034078"/>
    </source>
</evidence>
<dbReference type="InterPro" id="IPR042216">
    <property type="entry name" value="MitoNEET_CISD"/>
</dbReference>
<name>A0A8J1U0H2_OWEFU</name>
<evidence type="ECO:0000313" key="7">
    <source>
        <dbReference type="Proteomes" id="UP000749559"/>
    </source>
</evidence>
<protein>
    <submittedName>
        <fullName evidence="6">Uncharacterized protein</fullName>
    </submittedName>
</protein>
<keyword evidence="3" id="KW-0408">Iron</keyword>
<dbReference type="GO" id="GO:0051537">
    <property type="term" value="F:2 iron, 2 sulfur cluster binding"/>
    <property type="evidence" value="ECO:0007669"/>
    <property type="project" value="UniProtKB-KW"/>
</dbReference>
<dbReference type="GO" id="GO:0005739">
    <property type="term" value="C:mitochondrion"/>
    <property type="evidence" value="ECO:0007669"/>
    <property type="project" value="TreeGrafter"/>
</dbReference>
<evidence type="ECO:0000256" key="4">
    <source>
        <dbReference type="ARBA" id="ARBA00023014"/>
    </source>
</evidence>
<reference evidence="6" key="1">
    <citation type="submission" date="2022-03" db="EMBL/GenBank/DDBJ databases">
        <authorList>
            <person name="Martin C."/>
        </authorList>
    </citation>
    <scope>NUCLEOTIDE SEQUENCE</scope>
</reference>
<dbReference type="InterPro" id="IPR052950">
    <property type="entry name" value="CISD"/>
</dbReference>
<dbReference type="PANTHER" id="PTHR46491">
    <property type="entry name" value="CDGSH IRON SULFUR DOMAIN PROTEIN HOMOLOG"/>
    <property type="match status" value="1"/>
</dbReference>
<proteinExistence type="predicted"/>
<dbReference type="SMART" id="SM00704">
    <property type="entry name" value="ZnF_CDGSH"/>
    <property type="match status" value="2"/>
</dbReference>
<accession>A0A8J1U0H2</accession>
<dbReference type="AlphaFoldDB" id="A0A8J1U0H2"/>
<keyword evidence="4" id="KW-0411">Iron-sulfur</keyword>
<dbReference type="InterPro" id="IPR018967">
    <property type="entry name" value="FeS-contain_CDGSH-typ"/>
</dbReference>
<evidence type="ECO:0000256" key="1">
    <source>
        <dbReference type="ARBA" id="ARBA00022714"/>
    </source>
</evidence>
<evidence type="ECO:0000256" key="3">
    <source>
        <dbReference type="ARBA" id="ARBA00023004"/>
    </source>
</evidence>
<comment type="caution">
    <text evidence="6">The sequence shown here is derived from an EMBL/GenBank/DDBJ whole genome shotgun (WGS) entry which is preliminary data.</text>
</comment>
<dbReference type="Gene3D" id="3.40.5.90">
    <property type="entry name" value="CDGSH iron-sulfur domain, mitoNEET-type"/>
    <property type="match status" value="2"/>
</dbReference>
<evidence type="ECO:0000313" key="6">
    <source>
        <dbReference type="EMBL" id="CAH1785732.1"/>
    </source>
</evidence>
<dbReference type="OrthoDB" id="15717at2759"/>
<evidence type="ECO:0000256" key="2">
    <source>
        <dbReference type="ARBA" id="ARBA00022723"/>
    </source>
</evidence>
<keyword evidence="2" id="KW-0479">Metal-binding</keyword>
<dbReference type="EMBL" id="CAIIXF020000006">
    <property type="protein sequence ID" value="CAH1785732.1"/>
    <property type="molecule type" value="Genomic_DNA"/>
</dbReference>